<keyword evidence="1" id="KW-0694">RNA-binding</keyword>
<dbReference type="GO" id="GO:0003723">
    <property type="term" value="F:RNA binding"/>
    <property type="evidence" value="ECO:0007669"/>
    <property type="project" value="UniProtKB-KW"/>
</dbReference>
<feature type="domain" description="RNA-binding S4" evidence="2">
    <location>
        <begin position="11"/>
        <end position="71"/>
    </location>
</feature>
<dbReference type="EMBL" id="LR584267">
    <property type="protein sequence ID" value="VHO00534.1"/>
    <property type="molecule type" value="Genomic_DNA"/>
</dbReference>
<dbReference type="SUPFAM" id="SSF55174">
    <property type="entry name" value="Alpha-L RNA-binding motif"/>
    <property type="match status" value="1"/>
</dbReference>
<dbReference type="SMART" id="SM00363">
    <property type="entry name" value="S4"/>
    <property type="match status" value="1"/>
</dbReference>
<keyword evidence="4" id="KW-1185">Reference proteome</keyword>
<dbReference type="Pfam" id="PF13275">
    <property type="entry name" value="S4_2"/>
    <property type="match status" value="1"/>
</dbReference>
<dbReference type="GeneID" id="84894796"/>
<evidence type="ECO:0000313" key="4">
    <source>
        <dbReference type="Proteomes" id="UP000324288"/>
    </source>
</evidence>
<dbReference type="CDD" id="cd00165">
    <property type="entry name" value="S4"/>
    <property type="match status" value="1"/>
</dbReference>
<dbReference type="RefSeq" id="WP_257720247.1">
    <property type="nucleotide sequence ID" value="NZ_CAJPTR010000063.1"/>
</dbReference>
<proteinExistence type="predicted"/>
<evidence type="ECO:0000313" key="3">
    <source>
        <dbReference type="EMBL" id="VHO00534.1"/>
    </source>
</evidence>
<dbReference type="Proteomes" id="UP000324288">
    <property type="component" value="Chromosome"/>
</dbReference>
<protein>
    <recommendedName>
        <fullName evidence="2">RNA-binding S4 domain-containing protein</fullName>
    </recommendedName>
</protein>
<dbReference type="PROSITE" id="PS50889">
    <property type="entry name" value="S4"/>
    <property type="match status" value="1"/>
</dbReference>
<dbReference type="Gene3D" id="3.10.290.10">
    <property type="entry name" value="RNA-binding S4 domain"/>
    <property type="match status" value="1"/>
</dbReference>
<organism evidence="3 4">
    <name type="scientific">Lawsonella clevelandensis</name>
    <dbReference type="NCBI Taxonomy" id="1528099"/>
    <lineage>
        <taxon>Bacteria</taxon>
        <taxon>Bacillati</taxon>
        <taxon>Actinomycetota</taxon>
        <taxon>Actinomycetes</taxon>
        <taxon>Mycobacteriales</taxon>
        <taxon>Lawsonellaceae</taxon>
        <taxon>Lawsonella</taxon>
    </lineage>
</organism>
<dbReference type="InterPro" id="IPR002942">
    <property type="entry name" value="S4_RNA-bd"/>
</dbReference>
<evidence type="ECO:0000256" key="1">
    <source>
        <dbReference type="PROSITE-ProRule" id="PRU00182"/>
    </source>
</evidence>
<gene>
    <name evidence="3" type="ORF">LC603019_00825</name>
</gene>
<sequence length="77" mass="8257">MVDVVIRDEMIRLGQFVKLAGAVESGAMAKEAIAEGLVEVNGEVCCQRGRQLHVGDVVAVDGQFSVSGKKEVFRVSH</sequence>
<name>A0A5E3ZWT2_9ACTN</name>
<dbReference type="InterPro" id="IPR036986">
    <property type="entry name" value="S4_RNA-bd_sf"/>
</dbReference>
<accession>A0A5E3ZWT2</accession>
<reference evidence="3 4" key="1">
    <citation type="submission" date="2019-04" db="EMBL/GenBank/DDBJ databases">
        <authorList>
            <person name="Seth-Smith MB H."/>
            <person name="Seth-Smith H."/>
        </authorList>
    </citation>
    <scope>NUCLEOTIDE SEQUENCE [LARGE SCALE GENOMIC DNA]</scope>
    <source>
        <strain evidence="3">USB-603019</strain>
    </source>
</reference>
<evidence type="ECO:0000259" key="2">
    <source>
        <dbReference type="SMART" id="SM00363"/>
    </source>
</evidence>
<dbReference type="AlphaFoldDB" id="A0A5E3ZWT2"/>